<name>A0A9P6VDQ8_9HELO</name>
<accession>A0A9P6VDQ8</accession>
<dbReference type="InterPro" id="IPR008814">
    <property type="entry name" value="Swp1"/>
</dbReference>
<dbReference type="AlphaFoldDB" id="A0A9P6VDQ8"/>
<protein>
    <submittedName>
        <fullName evidence="10">Dolichyl-diphosphooligosaccharide-glycosyltransferase subunit SWP1</fullName>
    </submittedName>
</protein>
<feature type="chain" id="PRO_5044234585" evidence="8">
    <location>
        <begin position="22"/>
        <end position="286"/>
    </location>
</feature>
<dbReference type="PANTHER" id="PTHR12640:SF0">
    <property type="entry name" value="DOLICHYL-DIPHOSPHOOLIGOSACCHARIDE--PROTEIN GLYCOSYLTRANSFERASE SUBUNIT 2"/>
    <property type="match status" value="1"/>
</dbReference>
<dbReference type="GO" id="GO:0008250">
    <property type="term" value="C:oligosaccharyltransferase complex"/>
    <property type="evidence" value="ECO:0007669"/>
    <property type="project" value="InterPro"/>
</dbReference>
<dbReference type="OrthoDB" id="432292at2759"/>
<keyword evidence="5 7" id="KW-1133">Transmembrane helix</keyword>
<keyword evidence="4" id="KW-0256">Endoplasmic reticulum</keyword>
<dbReference type="Pfam" id="PF25147">
    <property type="entry name" value="Ribophorin_II_C"/>
    <property type="match status" value="1"/>
</dbReference>
<keyword evidence="2 7" id="KW-0812">Transmembrane</keyword>
<evidence type="ECO:0000313" key="10">
    <source>
        <dbReference type="EMBL" id="KAG0645485.1"/>
    </source>
</evidence>
<gene>
    <name evidence="10" type="ORF">D0Z07_8473</name>
</gene>
<dbReference type="GO" id="GO:0006487">
    <property type="term" value="P:protein N-linked glycosylation"/>
    <property type="evidence" value="ECO:0007669"/>
    <property type="project" value="TreeGrafter"/>
</dbReference>
<keyword evidence="11" id="KW-1185">Reference proteome</keyword>
<dbReference type="Proteomes" id="UP000785200">
    <property type="component" value="Unassembled WGS sequence"/>
</dbReference>
<dbReference type="EMBL" id="VNKQ01000018">
    <property type="protein sequence ID" value="KAG0645485.1"/>
    <property type="molecule type" value="Genomic_DNA"/>
</dbReference>
<evidence type="ECO:0000256" key="7">
    <source>
        <dbReference type="SAM" id="Phobius"/>
    </source>
</evidence>
<evidence type="ECO:0000256" key="2">
    <source>
        <dbReference type="ARBA" id="ARBA00022692"/>
    </source>
</evidence>
<organism evidence="10 11">
    <name type="scientific">Hyphodiscus hymeniophilus</name>
    <dbReference type="NCBI Taxonomy" id="353542"/>
    <lineage>
        <taxon>Eukaryota</taxon>
        <taxon>Fungi</taxon>
        <taxon>Dikarya</taxon>
        <taxon>Ascomycota</taxon>
        <taxon>Pezizomycotina</taxon>
        <taxon>Leotiomycetes</taxon>
        <taxon>Helotiales</taxon>
        <taxon>Hyphodiscaceae</taxon>
        <taxon>Hyphodiscus</taxon>
    </lineage>
</organism>
<feature type="transmembrane region" description="Helical" evidence="7">
    <location>
        <begin position="188"/>
        <end position="211"/>
    </location>
</feature>
<dbReference type="PANTHER" id="PTHR12640">
    <property type="entry name" value="RIBOPHORIN II"/>
    <property type="match status" value="1"/>
</dbReference>
<dbReference type="InterPro" id="IPR056790">
    <property type="entry name" value="Ribophorin_II_C"/>
</dbReference>
<feature type="transmembrane region" description="Helical" evidence="7">
    <location>
        <begin position="223"/>
        <end position="246"/>
    </location>
</feature>
<keyword evidence="3 8" id="KW-0732">Signal</keyword>
<feature type="signal peptide" evidence="8">
    <location>
        <begin position="1"/>
        <end position="21"/>
    </location>
</feature>
<sequence length="286" mass="30757">MRFLRSLLPSILLLGASVVDAASSWKFEDATISVSGKVGSGSKDKLSIKAPLSKPVTLGASDTVKILLTATEDGKPKRPHQAFLLLTDQDTGLETTFPITMKETGKGKVDITQKDLPIQLLSSSKPLSATLLLASFGTAQGYSSQVFSLEIKTDPNTPLPKYEKPLRYGKLAEIHHIFRADPKSGPKIVSVIFVLAVLATVPVLLGTWAYLGANLSHLSKATSAAPVAHGLFFGSIVLMEGLFFLYYHSWNLFQVLPVGLAIGLVIFFTTFNAYGIETDFTNPTSG</sequence>
<evidence type="ECO:0000256" key="8">
    <source>
        <dbReference type="SAM" id="SignalP"/>
    </source>
</evidence>
<evidence type="ECO:0000256" key="5">
    <source>
        <dbReference type="ARBA" id="ARBA00022989"/>
    </source>
</evidence>
<evidence type="ECO:0000313" key="11">
    <source>
        <dbReference type="Proteomes" id="UP000785200"/>
    </source>
</evidence>
<feature type="domain" description="Ribophorin II C-terminal" evidence="9">
    <location>
        <begin position="178"/>
        <end position="269"/>
    </location>
</feature>
<evidence type="ECO:0000256" key="3">
    <source>
        <dbReference type="ARBA" id="ARBA00022729"/>
    </source>
</evidence>
<evidence type="ECO:0000256" key="4">
    <source>
        <dbReference type="ARBA" id="ARBA00022824"/>
    </source>
</evidence>
<keyword evidence="6 7" id="KW-0472">Membrane</keyword>
<evidence type="ECO:0000256" key="6">
    <source>
        <dbReference type="ARBA" id="ARBA00023136"/>
    </source>
</evidence>
<comment type="subcellular location">
    <subcellularLocation>
        <location evidence="1">Endoplasmic reticulum membrane</location>
        <topology evidence="1">Multi-pass membrane protein</topology>
    </subcellularLocation>
</comment>
<proteinExistence type="predicted"/>
<evidence type="ECO:0000256" key="1">
    <source>
        <dbReference type="ARBA" id="ARBA00004477"/>
    </source>
</evidence>
<reference evidence="10" key="1">
    <citation type="submission" date="2019-07" db="EMBL/GenBank/DDBJ databases">
        <title>Hyphodiscus hymeniophilus genome sequencing and assembly.</title>
        <authorList>
            <person name="Kramer G."/>
            <person name="Nodwell J."/>
        </authorList>
    </citation>
    <scope>NUCLEOTIDE SEQUENCE</scope>
    <source>
        <strain evidence="10">ATCC 34498</strain>
    </source>
</reference>
<evidence type="ECO:0000259" key="9">
    <source>
        <dbReference type="Pfam" id="PF25147"/>
    </source>
</evidence>
<feature type="transmembrane region" description="Helical" evidence="7">
    <location>
        <begin position="252"/>
        <end position="274"/>
    </location>
</feature>
<comment type="caution">
    <text evidence="10">The sequence shown here is derived from an EMBL/GenBank/DDBJ whole genome shotgun (WGS) entry which is preliminary data.</text>
</comment>